<feature type="transmembrane region" description="Helical" evidence="1">
    <location>
        <begin position="45"/>
        <end position="66"/>
    </location>
</feature>
<feature type="transmembrane region" description="Helical" evidence="1">
    <location>
        <begin position="116"/>
        <end position="137"/>
    </location>
</feature>
<name>A0A803N4G6_CHEQI</name>
<dbReference type="AlphaFoldDB" id="A0A803N4G6"/>
<dbReference type="GO" id="GO:0009535">
    <property type="term" value="C:chloroplast thylakoid membrane"/>
    <property type="evidence" value="ECO:0007669"/>
    <property type="project" value="TreeGrafter"/>
</dbReference>
<dbReference type="SUPFAM" id="SSF103511">
    <property type="entry name" value="Chlorophyll a-b binding protein"/>
    <property type="match status" value="1"/>
</dbReference>
<proteinExistence type="predicted"/>
<evidence type="ECO:0000256" key="1">
    <source>
        <dbReference type="SAM" id="Phobius"/>
    </source>
</evidence>
<evidence type="ECO:0000313" key="3">
    <source>
        <dbReference type="Proteomes" id="UP000596660"/>
    </source>
</evidence>
<feature type="transmembrane region" description="Helical" evidence="1">
    <location>
        <begin position="235"/>
        <end position="257"/>
    </location>
</feature>
<dbReference type="InterPro" id="IPR053091">
    <property type="entry name" value="PSII_Assembly/Photoprotect-Rel"/>
</dbReference>
<feature type="transmembrane region" description="Helical" evidence="1">
    <location>
        <begin position="277"/>
        <end position="296"/>
    </location>
</feature>
<feature type="transmembrane region" description="Helical" evidence="1">
    <location>
        <begin position="158"/>
        <end position="176"/>
    </location>
</feature>
<feature type="transmembrane region" description="Helical" evidence="1">
    <location>
        <begin position="188"/>
        <end position="214"/>
    </location>
</feature>
<dbReference type="PANTHER" id="PTHR37752">
    <property type="entry name" value="OS02G0610700 PROTEIN"/>
    <property type="match status" value="1"/>
</dbReference>
<reference evidence="2" key="2">
    <citation type="submission" date="2021-03" db="UniProtKB">
        <authorList>
            <consortium name="EnsemblPlants"/>
        </authorList>
    </citation>
    <scope>IDENTIFICATION</scope>
</reference>
<keyword evidence="3" id="KW-1185">Reference proteome</keyword>
<evidence type="ECO:0000313" key="2">
    <source>
        <dbReference type="EnsemblPlants" id="AUR62040282-RA:cds"/>
    </source>
</evidence>
<dbReference type="Proteomes" id="UP000596660">
    <property type="component" value="Unplaced"/>
</dbReference>
<sequence>MLENEINSTTRPISKSNFLFTNFLTPLFSIFLDSLKIIFLHNPNLYLILYTVTTLPLAILITSNSVSATPRFLKSHIARLQWLVDVVPIWMEAANIQDESRADSKKLLRRKLLHGVPIFLLSFIALTTIVVSTHAALRRKKKVTLRTAISALRVRWSPPILTCLFNFIAWVGWAHLDPIVNRVAVEYWYLTAAQVAVEVYLMSVFAVGLVVSVVEGRVGYEAIWVGWGLMKGRRVCGWVLAGLILSISGFIGRQMIGVINGEDLANDSGGYTWTAEMRFGCMVGLVVLLGWVCPVASTTNYKDQEVRRREIIEDSRLKLKMAASALPIIGCIIPSTPRQSFLTQRSAPIQQWHLMGKQHSRQFAHTRGVFRMLADSNASSGKGSFRKEVLMVDPLEAKKLAAKQYVEIRSKEKFERRRQIEAINGAWAMIGLTAGLVIEGHTGKTILGQLDGYWHAILGFFKPSRPLPRRLGRAYVELATVLAASSVVPAVLFDVPSSWAQRGIYRNILGVLKFGHRALFPSGCTRGDLESAILGRGS</sequence>
<organism evidence="2 3">
    <name type="scientific">Chenopodium quinoa</name>
    <name type="common">Quinoa</name>
    <dbReference type="NCBI Taxonomy" id="63459"/>
    <lineage>
        <taxon>Eukaryota</taxon>
        <taxon>Viridiplantae</taxon>
        <taxon>Streptophyta</taxon>
        <taxon>Embryophyta</taxon>
        <taxon>Tracheophyta</taxon>
        <taxon>Spermatophyta</taxon>
        <taxon>Magnoliopsida</taxon>
        <taxon>eudicotyledons</taxon>
        <taxon>Gunneridae</taxon>
        <taxon>Pentapetalae</taxon>
        <taxon>Caryophyllales</taxon>
        <taxon>Chenopodiaceae</taxon>
        <taxon>Chenopodioideae</taxon>
        <taxon>Atripliceae</taxon>
        <taxon>Chenopodium</taxon>
    </lineage>
</organism>
<dbReference type="EnsemblPlants" id="AUR62040282-RA">
    <property type="protein sequence ID" value="AUR62040282-RA:cds"/>
    <property type="gene ID" value="AUR62040282"/>
</dbReference>
<protein>
    <submittedName>
        <fullName evidence="2">Uncharacterized protein</fullName>
    </submittedName>
</protein>
<reference evidence="2" key="1">
    <citation type="journal article" date="2017" name="Nature">
        <title>The genome of Chenopodium quinoa.</title>
        <authorList>
            <person name="Jarvis D.E."/>
            <person name="Ho Y.S."/>
            <person name="Lightfoot D.J."/>
            <person name="Schmoeckel S.M."/>
            <person name="Li B."/>
            <person name="Borm T.J.A."/>
            <person name="Ohyanagi H."/>
            <person name="Mineta K."/>
            <person name="Michell C.T."/>
            <person name="Saber N."/>
            <person name="Kharbatia N.M."/>
            <person name="Rupper R.R."/>
            <person name="Sharp A.R."/>
            <person name="Dally N."/>
            <person name="Boughton B.A."/>
            <person name="Woo Y.H."/>
            <person name="Gao G."/>
            <person name="Schijlen E.G.W.M."/>
            <person name="Guo X."/>
            <person name="Momin A.A."/>
            <person name="Negrao S."/>
            <person name="Al-Babili S."/>
            <person name="Gehring C."/>
            <person name="Roessner U."/>
            <person name="Jung C."/>
            <person name="Murphy K."/>
            <person name="Arold S.T."/>
            <person name="Gojobori T."/>
            <person name="van der Linden C.G."/>
            <person name="van Loo E.N."/>
            <person name="Jellen E.N."/>
            <person name="Maughan P.J."/>
            <person name="Tester M."/>
        </authorList>
    </citation>
    <scope>NUCLEOTIDE SEQUENCE [LARGE SCALE GENOMIC DNA]</scope>
    <source>
        <strain evidence="2">cv. PI 614886</strain>
    </source>
</reference>
<keyword evidence="1" id="KW-0812">Transmembrane</keyword>
<keyword evidence="1" id="KW-0472">Membrane</keyword>
<dbReference type="Gramene" id="AUR62040282-RA">
    <property type="protein sequence ID" value="AUR62040282-RA:cds"/>
    <property type="gene ID" value="AUR62040282"/>
</dbReference>
<feature type="transmembrane region" description="Helical" evidence="1">
    <location>
        <begin position="18"/>
        <end position="39"/>
    </location>
</feature>
<accession>A0A803N4G6</accession>
<keyword evidence="1" id="KW-1133">Transmembrane helix</keyword>
<dbReference type="PANTHER" id="PTHR37752:SF1">
    <property type="entry name" value="OS02G0610700 PROTEIN"/>
    <property type="match status" value="1"/>
</dbReference>